<keyword evidence="2" id="KW-1185">Reference proteome</keyword>
<gene>
    <name evidence="1" type="ORF">ACFOD9_10490</name>
</gene>
<reference evidence="2" key="1">
    <citation type="journal article" date="2019" name="Int. J. Syst. Evol. Microbiol.">
        <title>The Global Catalogue of Microorganisms (GCM) 10K type strain sequencing project: providing services to taxonomists for standard genome sequencing and annotation.</title>
        <authorList>
            <consortium name="The Broad Institute Genomics Platform"/>
            <consortium name="The Broad Institute Genome Sequencing Center for Infectious Disease"/>
            <person name="Wu L."/>
            <person name="Ma J."/>
        </authorList>
    </citation>
    <scope>NUCLEOTIDE SEQUENCE [LARGE SCALE GENOMIC DNA]</scope>
    <source>
        <strain evidence="2">KCTC 42984</strain>
    </source>
</reference>
<dbReference type="RefSeq" id="WP_379510064.1">
    <property type="nucleotide sequence ID" value="NZ_JBHRTQ010000009.1"/>
</dbReference>
<dbReference type="Gene3D" id="3.40.960.10">
    <property type="entry name" value="VSR Endonuclease"/>
    <property type="match status" value="1"/>
</dbReference>
<evidence type="ECO:0000313" key="1">
    <source>
        <dbReference type="EMBL" id="MFC3174681.1"/>
    </source>
</evidence>
<sequence length="541" mass="60666">MNYRTEEFRKSVVYSIALEKTWLKPAEKIYALKNSGTWEAARSRDQVDLMMAAGCYEEAIPLYAAFAHWRKVGDALFALGRLDEAKAEYEKGPNEAGGAYKAFRSGPDRDRLIALAAAQGDWGEALKQVREGSPEPLFGKDVVFGGSSRAKAPLMKLFVHAAAKTGVQSASAEMQKFFGLAPDEAELLLEHARSDAYAKDVAKLAKPPLTRVQERSLQRALEEGKTDRAHDADVFLSNLDAGLALAISDLSRWKWSRSPDALDRIVFWLTQSGSYEIFKSCLFALQCEHPTYGKAEEWEVGFYTAHPWLTRGGMRELLKALVASDSSPSPQVLLCCAFQHSHSPFDFSNIDVEYTDPLTPIRAQPAWAEAVIGKWQHGAEFWQQWSEFRDAGRSAGYGDLRQTAPFKTMALSMSAALQGAWKQDFEQIRWKTEHGAFLALKALLPDVEIVQHASPIWLAPQHLDIYLPNQKLAIEYQGEQHYRPIEIFGGSEAFEATVRRDETKRRLCTLAGVQLEHIHFEEDLDARLQQIVEAVAKKSVQ</sequence>
<organism evidence="1 2">
    <name type="scientific">Novosphingobium bradum</name>
    <dbReference type="NCBI Taxonomy" id="1737444"/>
    <lineage>
        <taxon>Bacteria</taxon>
        <taxon>Pseudomonadati</taxon>
        <taxon>Pseudomonadota</taxon>
        <taxon>Alphaproteobacteria</taxon>
        <taxon>Sphingomonadales</taxon>
        <taxon>Sphingomonadaceae</taxon>
        <taxon>Novosphingobium</taxon>
    </lineage>
</organism>
<proteinExistence type="predicted"/>
<dbReference type="EMBL" id="JBHRTQ010000009">
    <property type="protein sequence ID" value="MFC3174681.1"/>
    <property type="molecule type" value="Genomic_DNA"/>
</dbReference>
<accession>A0ABV7IVQ9</accession>
<evidence type="ECO:0008006" key="3">
    <source>
        <dbReference type="Google" id="ProtNLM"/>
    </source>
</evidence>
<evidence type="ECO:0000313" key="2">
    <source>
        <dbReference type="Proteomes" id="UP001595604"/>
    </source>
</evidence>
<dbReference type="Proteomes" id="UP001595604">
    <property type="component" value="Unassembled WGS sequence"/>
</dbReference>
<protein>
    <recommendedName>
        <fullName evidence="3">DUF559 domain-containing protein</fullName>
    </recommendedName>
</protein>
<name>A0ABV7IVQ9_9SPHN</name>
<comment type="caution">
    <text evidence="1">The sequence shown here is derived from an EMBL/GenBank/DDBJ whole genome shotgun (WGS) entry which is preliminary data.</text>
</comment>